<accession>A0A8J5PSB8</accession>
<dbReference type="InterPro" id="IPR001138">
    <property type="entry name" value="Zn2Cys6_DnaBD"/>
</dbReference>
<evidence type="ECO:0000256" key="1">
    <source>
        <dbReference type="ARBA" id="ARBA00023242"/>
    </source>
</evidence>
<dbReference type="CDD" id="cd00067">
    <property type="entry name" value="GAL4"/>
    <property type="match status" value="1"/>
</dbReference>
<dbReference type="PANTHER" id="PTHR47657:SF7">
    <property type="entry name" value="STEROL REGULATORY ELEMENT-BINDING PROTEIN ECM22"/>
    <property type="match status" value="1"/>
</dbReference>
<dbReference type="GO" id="GO:0000981">
    <property type="term" value="F:DNA-binding transcription factor activity, RNA polymerase II-specific"/>
    <property type="evidence" value="ECO:0007669"/>
    <property type="project" value="InterPro"/>
</dbReference>
<evidence type="ECO:0000313" key="5">
    <source>
        <dbReference type="Proteomes" id="UP000693942"/>
    </source>
</evidence>
<protein>
    <submittedName>
        <fullName evidence="4">Sterol uptake control protein 2</fullName>
    </submittedName>
</protein>
<dbReference type="GO" id="GO:0008270">
    <property type="term" value="F:zinc ion binding"/>
    <property type="evidence" value="ECO:0007669"/>
    <property type="project" value="InterPro"/>
</dbReference>
<feature type="compositionally biased region" description="Polar residues" evidence="2">
    <location>
        <begin position="50"/>
        <end position="65"/>
    </location>
</feature>
<dbReference type="InterPro" id="IPR052400">
    <property type="entry name" value="Zn2-C6_fungal_TF"/>
</dbReference>
<evidence type="ECO:0000313" key="4">
    <source>
        <dbReference type="EMBL" id="KAG7426317.1"/>
    </source>
</evidence>
<proteinExistence type="predicted"/>
<keyword evidence="1" id="KW-0539">Nucleus</keyword>
<dbReference type="EMBL" id="JAELUR010000010">
    <property type="protein sequence ID" value="KAG7426317.1"/>
    <property type="molecule type" value="Genomic_DNA"/>
</dbReference>
<dbReference type="PANTHER" id="PTHR47657">
    <property type="entry name" value="STEROL REGULATORY ELEMENT-BINDING PROTEIN ECM22"/>
    <property type="match status" value="1"/>
</dbReference>
<sequence length="175" mass="19237">MKRLGYRKSRTGCLRCKERRVKCDEKRPCSACVRHEVLCSLSGSPLDAGTAQTVEQSTRPSSTKAGSRRAKRSLDRAYSGVGSKGSQKNTCVSEEHSSDLSLPPGKEQEGGAYNGHDDPFSFFAGLFSNLILGERANWASDMELMHHYTSISYATLSNDADVQNYWLSPAIISHT</sequence>
<dbReference type="Pfam" id="PF00172">
    <property type="entry name" value="Zn_clus"/>
    <property type="match status" value="1"/>
</dbReference>
<name>A0A8J5PSB8_FUSOX</name>
<organism evidence="4 5">
    <name type="scientific">Fusarium oxysporum f. sp. raphani</name>
    <dbReference type="NCBI Taxonomy" id="96318"/>
    <lineage>
        <taxon>Eukaryota</taxon>
        <taxon>Fungi</taxon>
        <taxon>Dikarya</taxon>
        <taxon>Ascomycota</taxon>
        <taxon>Pezizomycotina</taxon>
        <taxon>Sordariomycetes</taxon>
        <taxon>Hypocreomycetidae</taxon>
        <taxon>Hypocreales</taxon>
        <taxon>Nectriaceae</taxon>
        <taxon>Fusarium</taxon>
        <taxon>Fusarium oxysporum species complex</taxon>
    </lineage>
</organism>
<gene>
    <name evidence="4" type="ORF">Forpi1262_v012312</name>
</gene>
<feature type="region of interest" description="Disordered" evidence="2">
    <location>
        <begin position="50"/>
        <end position="114"/>
    </location>
</feature>
<reference evidence="4" key="1">
    <citation type="submission" date="2021-04" db="EMBL/GenBank/DDBJ databases">
        <title>First draft genome resource for Brassicaceae pathogens Fusarium oxysporum f. sp. raphani and Fusarium oxysporum f. sp. rapae.</title>
        <authorList>
            <person name="Asai S."/>
        </authorList>
    </citation>
    <scope>NUCLEOTIDE SEQUENCE</scope>
    <source>
        <strain evidence="4">Tf1262</strain>
    </source>
</reference>
<dbReference type="PROSITE" id="PS00463">
    <property type="entry name" value="ZN2_CY6_FUNGAL_1"/>
    <property type="match status" value="1"/>
</dbReference>
<feature type="domain" description="Zn(2)-C6 fungal-type" evidence="3">
    <location>
        <begin position="12"/>
        <end position="41"/>
    </location>
</feature>
<dbReference type="AlphaFoldDB" id="A0A8J5PSB8"/>
<dbReference type="Proteomes" id="UP000693942">
    <property type="component" value="Unassembled WGS sequence"/>
</dbReference>
<dbReference type="PROSITE" id="PS50048">
    <property type="entry name" value="ZN2_CY6_FUNGAL_2"/>
    <property type="match status" value="1"/>
</dbReference>
<evidence type="ECO:0000259" key="3">
    <source>
        <dbReference type="PROSITE" id="PS50048"/>
    </source>
</evidence>
<dbReference type="SMART" id="SM00066">
    <property type="entry name" value="GAL4"/>
    <property type="match status" value="1"/>
</dbReference>
<comment type="caution">
    <text evidence="4">The sequence shown here is derived from an EMBL/GenBank/DDBJ whole genome shotgun (WGS) entry which is preliminary data.</text>
</comment>
<evidence type="ECO:0000256" key="2">
    <source>
        <dbReference type="SAM" id="MobiDB-lite"/>
    </source>
</evidence>